<keyword evidence="2" id="KW-1185">Reference proteome</keyword>
<dbReference type="Proteomes" id="UP000030185">
    <property type="component" value="Unassembled WGS sequence"/>
</dbReference>
<protein>
    <submittedName>
        <fullName evidence="1">Uncharacterized protein</fullName>
    </submittedName>
</protein>
<proteinExistence type="predicted"/>
<comment type="caution">
    <text evidence="1">The sequence shown here is derived from an EMBL/GenBank/DDBJ whole genome shotgun (WGS) entry which is preliminary data.</text>
</comment>
<organism evidence="1 2">
    <name type="scientific">Sporocytophaga myxococcoides</name>
    <dbReference type="NCBI Taxonomy" id="153721"/>
    <lineage>
        <taxon>Bacteria</taxon>
        <taxon>Pseudomonadati</taxon>
        <taxon>Bacteroidota</taxon>
        <taxon>Cytophagia</taxon>
        <taxon>Cytophagales</taxon>
        <taxon>Cytophagaceae</taxon>
        <taxon>Sporocytophaga</taxon>
    </lineage>
</organism>
<evidence type="ECO:0000313" key="1">
    <source>
        <dbReference type="EMBL" id="GAL84670.1"/>
    </source>
</evidence>
<gene>
    <name evidence="1" type="ORF">MYP_1898</name>
</gene>
<evidence type="ECO:0000313" key="2">
    <source>
        <dbReference type="Proteomes" id="UP000030185"/>
    </source>
</evidence>
<sequence length="62" mass="7362">MNITFRYGINISLKQVIKPIMKNRTMRELRAVPYFWLLSRLAEDIFPDGALIAIWKFVFVIC</sequence>
<dbReference type="AlphaFoldDB" id="A0A098LCG4"/>
<name>A0A098LCG4_9BACT</name>
<dbReference type="EMBL" id="BBLT01000003">
    <property type="protein sequence ID" value="GAL84670.1"/>
    <property type="molecule type" value="Genomic_DNA"/>
</dbReference>
<reference evidence="1 2" key="1">
    <citation type="submission" date="2014-09" db="EMBL/GenBank/DDBJ databases">
        <title>Sporocytophaga myxococcoides PG-01 genome sequencing.</title>
        <authorList>
            <person name="Liu L."/>
            <person name="Gao P.J."/>
            <person name="Chen G.J."/>
            <person name="Wang L.S."/>
        </authorList>
    </citation>
    <scope>NUCLEOTIDE SEQUENCE [LARGE SCALE GENOMIC DNA]</scope>
    <source>
        <strain evidence="1 2">PG-01</strain>
    </source>
</reference>
<accession>A0A098LCG4</accession>